<dbReference type="Pfam" id="PF00400">
    <property type="entry name" value="WD40"/>
    <property type="match status" value="2"/>
</dbReference>
<organism evidence="3 4">
    <name type="scientific">Pocillopora meandrina</name>
    <dbReference type="NCBI Taxonomy" id="46732"/>
    <lineage>
        <taxon>Eukaryota</taxon>
        <taxon>Metazoa</taxon>
        <taxon>Cnidaria</taxon>
        <taxon>Anthozoa</taxon>
        <taxon>Hexacorallia</taxon>
        <taxon>Scleractinia</taxon>
        <taxon>Astrocoeniina</taxon>
        <taxon>Pocilloporidae</taxon>
        <taxon>Pocillopora</taxon>
    </lineage>
</organism>
<keyword evidence="1" id="KW-0853">WD repeat</keyword>
<dbReference type="SUPFAM" id="SSF50978">
    <property type="entry name" value="WD40 repeat-like"/>
    <property type="match status" value="1"/>
</dbReference>
<dbReference type="PROSITE" id="PS50181">
    <property type="entry name" value="FBOX"/>
    <property type="match status" value="1"/>
</dbReference>
<dbReference type="SMART" id="SM00256">
    <property type="entry name" value="FBOX"/>
    <property type="match status" value="1"/>
</dbReference>
<gene>
    <name evidence="3" type="ORF">PMEA_00025222</name>
</gene>
<comment type="caution">
    <text evidence="3">The sequence shown here is derived from an EMBL/GenBank/DDBJ whole genome shotgun (WGS) entry which is preliminary data.</text>
</comment>
<dbReference type="EMBL" id="CALNXJ010000049">
    <property type="protein sequence ID" value="CAH3151491.1"/>
    <property type="molecule type" value="Genomic_DNA"/>
</dbReference>
<protein>
    <recommendedName>
        <fullName evidence="2">F-box domain-containing protein</fullName>
    </recommendedName>
</protein>
<feature type="repeat" description="WD" evidence="1">
    <location>
        <begin position="512"/>
        <end position="551"/>
    </location>
</feature>
<dbReference type="InterPro" id="IPR001680">
    <property type="entry name" value="WD40_rpt"/>
</dbReference>
<evidence type="ECO:0000256" key="1">
    <source>
        <dbReference type="PROSITE-ProRule" id="PRU00221"/>
    </source>
</evidence>
<feature type="domain" description="F-box" evidence="2">
    <location>
        <begin position="145"/>
        <end position="191"/>
    </location>
</feature>
<dbReference type="PANTHER" id="PTHR19855:SF16">
    <property type="entry name" value="F-BOX AND WD REPEAT DOMAIN CONTAINING 8"/>
    <property type="match status" value="1"/>
</dbReference>
<reference evidence="3 4" key="1">
    <citation type="submission" date="2022-05" db="EMBL/GenBank/DDBJ databases">
        <authorList>
            <consortium name="Genoscope - CEA"/>
            <person name="William W."/>
        </authorList>
    </citation>
    <scope>NUCLEOTIDE SEQUENCE [LARGE SCALE GENOMIC DNA]</scope>
</reference>
<dbReference type="InterPro" id="IPR001810">
    <property type="entry name" value="F-box_dom"/>
</dbReference>
<accession>A0AAU9XLQ4</accession>
<name>A0AAU9XLQ4_9CNID</name>
<dbReference type="Gene3D" id="2.130.10.10">
    <property type="entry name" value="YVTN repeat-like/Quinoprotein amine dehydrogenase"/>
    <property type="match status" value="2"/>
</dbReference>
<evidence type="ECO:0000313" key="4">
    <source>
        <dbReference type="Proteomes" id="UP001159428"/>
    </source>
</evidence>
<evidence type="ECO:0000259" key="2">
    <source>
        <dbReference type="PROSITE" id="PS50181"/>
    </source>
</evidence>
<dbReference type="Gene3D" id="1.20.1280.50">
    <property type="match status" value="1"/>
</dbReference>
<proteinExistence type="predicted"/>
<dbReference type="Proteomes" id="UP001159428">
    <property type="component" value="Unassembled WGS sequence"/>
</dbReference>
<dbReference type="InterPro" id="IPR036322">
    <property type="entry name" value="WD40_repeat_dom_sf"/>
</dbReference>
<dbReference type="PANTHER" id="PTHR19855">
    <property type="entry name" value="WD40 REPEAT PROTEIN 12, 37"/>
    <property type="match status" value="1"/>
</dbReference>
<dbReference type="SMART" id="SM00320">
    <property type="entry name" value="WD40"/>
    <property type="match status" value="5"/>
</dbReference>
<dbReference type="InterPro" id="IPR036047">
    <property type="entry name" value="F-box-like_dom_sf"/>
</dbReference>
<dbReference type="Pfam" id="PF12937">
    <property type="entry name" value="F-box-like"/>
    <property type="match status" value="1"/>
</dbReference>
<sequence length="642" mass="72283">MYSAGDNEELKCFRREWMQELSKTKQDIQVHKGNLEKCQNFKQGDIERAFVDFKEEVRHFHPVGCSTDKSCSVKFPKTTEEKSSVNVNDDIVLLNLPQPQTGEVNNDTPSDSKVQQKLFSEKLDKRKKSLLDQLIEDIDEITSIPFFDLSLPKEVGLQIFTDLGIKDLCACAQVSKAWKILAEDELIWYHVGCKLGYVQKRHSSTIDRENWKSFVRDSILEERELRRNWKERICRLSSLEFERGGGLCAVSVHGNFICSGYSSGAVVVWEGDAENVSSYRELISSDSVNSQRQRVHVTSTTINQKLCVAGFYNGDVCVWSHNLSSSPLYHFHCHESVKGVSLATSGPLAFVALSDHVLKVHTSDVNGQWSCVESRNYEDKIGNAMFIPNSASHSLPEHVAIATQDTVSILAPGKGLLSTMDHVIGGKLTCMDCTPDQLAIGVGSYGYGTLGNKVRLYSLETSKMISILGSHYREITCLDLANCPPHRLVTGSYDCRVRVFDLRSEKMALSFHLGHKRAVTAVQMDDWKVVSGAEDGTLVVWDQRMTSTLWTTHARHPVRLCKFQGPRMITANIPLDRTPRDNLWYADDLILHRRHRGVIRTFDFSASNATEGIPEICSSNYDDTSGYNYNIKLSVPYDSIEM</sequence>
<dbReference type="PROSITE" id="PS50082">
    <property type="entry name" value="WD_REPEATS_2"/>
    <property type="match status" value="1"/>
</dbReference>
<evidence type="ECO:0000313" key="3">
    <source>
        <dbReference type="EMBL" id="CAH3151491.1"/>
    </source>
</evidence>
<dbReference type="SUPFAM" id="SSF81383">
    <property type="entry name" value="F-box domain"/>
    <property type="match status" value="1"/>
</dbReference>
<keyword evidence="4" id="KW-1185">Reference proteome</keyword>
<dbReference type="AlphaFoldDB" id="A0AAU9XLQ4"/>
<dbReference type="InterPro" id="IPR015943">
    <property type="entry name" value="WD40/YVTN_repeat-like_dom_sf"/>
</dbReference>